<dbReference type="AlphaFoldDB" id="A0A9J6RL85"/>
<dbReference type="Proteomes" id="UP001069090">
    <property type="component" value="Unassembled WGS sequence"/>
</dbReference>
<dbReference type="PANTHER" id="PTHR13158:SF5">
    <property type="entry name" value="NAD KINASE 2, MITOCHONDRIAL"/>
    <property type="match status" value="1"/>
</dbReference>
<dbReference type="InterPro" id="IPR017437">
    <property type="entry name" value="ATP-NAD_kinase_PpnK-typ_C"/>
</dbReference>
<keyword evidence="1" id="KW-0418">Kinase</keyword>
<dbReference type="GO" id="GO:0019674">
    <property type="term" value="P:NAD+ metabolic process"/>
    <property type="evidence" value="ECO:0007669"/>
    <property type="project" value="InterPro"/>
</dbReference>
<accession>A0A9J6RL85</accession>
<dbReference type="InterPro" id="IPR016064">
    <property type="entry name" value="NAD/diacylglycerol_kinase_sf"/>
</dbReference>
<proteinExistence type="predicted"/>
<name>A0A9J6RL85_9GAMM</name>
<comment type="caution">
    <text evidence="1">The sequence shown here is derived from an EMBL/GenBank/DDBJ whole genome shotgun (WGS) entry which is preliminary data.</text>
</comment>
<evidence type="ECO:0000313" key="1">
    <source>
        <dbReference type="EMBL" id="MCZ0864765.1"/>
    </source>
</evidence>
<dbReference type="PANTHER" id="PTHR13158">
    <property type="match status" value="1"/>
</dbReference>
<dbReference type="GO" id="GO:0003951">
    <property type="term" value="F:NAD+ kinase activity"/>
    <property type="evidence" value="ECO:0007669"/>
    <property type="project" value="InterPro"/>
</dbReference>
<gene>
    <name evidence="1" type="ORF">O0V09_06110</name>
</gene>
<dbReference type="EMBL" id="JAPTGG010000004">
    <property type="protein sequence ID" value="MCZ0864765.1"/>
    <property type="molecule type" value="Genomic_DNA"/>
</dbReference>
<keyword evidence="1" id="KW-0808">Transferase</keyword>
<reference evidence="1 2" key="1">
    <citation type="submission" date="2022-12" db="EMBL/GenBank/DDBJ databases">
        <title>Dasania phycosphaerae sp. nov., isolated from particulate material of the south coast of Korea.</title>
        <authorList>
            <person name="Jiang Y."/>
        </authorList>
    </citation>
    <scope>NUCLEOTIDE SEQUENCE [LARGE SCALE GENOMIC DNA]</scope>
    <source>
        <strain evidence="1 2">GY-19</strain>
    </source>
</reference>
<dbReference type="Gene3D" id="2.60.200.30">
    <property type="entry name" value="Probable inorganic polyphosphate/atp-NAD kinase, domain 2"/>
    <property type="match status" value="1"/>
</dbReference>
<protein>
    <submittedName>
        <fullName evidence="1">Sugar kinase</fullName>
    </submittedName>
</protein>
<keyword evidence="2" id="KW-1185">Reference proteome</keyword>
<evidence type="ECO:0000313" key="2">
    <source>
        <dbReference type="Proteomes" id="UP001069090"/>
    </source>
</evidence>
<sequence length="304" mass="33067">MSTDNKVILVTRRTRLEELVAQYNTEDQAAFVIKSRGGEFEDYRIEHNTYMESVSEVEAELKRSARVQRLERGFLPNFIFGPQDKVVVVGPDGLVANTLKYLNGQPVIAINPDPARFDGVLLPFSVEDTKAIFSDVLSERYQSKQITMAKATLNDGQELIGVNDLFIGPRIQISARYELSIDGKSEVQSSSGIIVSTGLGSTGWMKSIVAGAVGVMGGERKTESAMAWNDDKLKFAVREPFPSQATGTDIVCGEITQQSGMRVSSLMAGNGVIFSDGMVDDAIEFNSGVTVNIRAADQKGVIVV</sequence>
<dbReference type="RefSeq" id="WP_258330919.1">
    <property type="nucleotide sequence ID" value="NZ_JAPTGG010000004.1"/>
</dbReference>
<organism evidence="1 2">
    <name type="scientific">Dasania phycosphaerae</name>
    <dbReference type="NCBI Taxonomy" id="2950436"/>
    <lineage>
        <taxon>Bacteria</taxon>
        <taxon>Pseudomonadati</taxon>
        <taxon>Pseudomonadota</taxon>
        <taxon>Gammaproteobacteria</taxon>
        <taxon>Cellvibrionales</taxon>
        <taxon>Spongiibacteraceae</taxon>
        <taxon>Dasania</taxon>
    </lineage>
</organism>
<dbReference type="SUPFAM" id="SSF111331">
    <property type="entry name" value="NAD kinase/diacylglycerol kinase-like"/>
    <property type="match status" value="1"/>
</dbReference>